<dbReference type="Proteomes" id="UP000054075">
    <property type="component" value="Unassembled WGS sequence"/>
</dbReference>
<dbReference type="NCBIfam" id="NF041461">
    <property type="entry name" value="C_hydro_YcaC"/>
    <property type="match status" value="1"/>
</dbReference>
<protein>
    <submittedName>
        <fullName evidence="2">Isochorismatase family protein</fullName>
    </submittedName>
</protein>
<organism evidence="2 3">
    <name type="scientific">Rickettsiella grylli</name>
    <dbReference type="NCBI Taxonomy" id="59196"/>
    <lineage>
        <taxon>Bacteria</taxon>
        <taxon>Pseudomonadati</taxon>
        <taxon>Pseudomonadota</taxon>
        <taxon>Gammaproteobacteria</taxon>
        <taxon>Legionellales</taxon>
        <taxon>Coxiellaceae</taxon>
        <taxon>Rickettsiella</taxon>
    </lineage>
</organism>
<reference evidence="2" key="2">
    <citation type="submission" date="2007-10" db="EMBL/GenBank/DDBJ databases">
        <authorList>
            <person name="Myers G.S."/>
        </authorList>
    </citation>
    <scope>NUCLEOTIDE SEQUENCE [LARGE SCALE GENOMIC DNA]</scope>
</reference>
<dbReference type="EMBL" id="AAQJ02000001">
    <property type="protein sequence ID" value="EDP46210.1"/>
    <property type="molecule type" value="Genomic_DNA"/>
</dbReference>
<dbReference type="InterPro" id="IPR053152">
    <property type="entry name" value="Hydrolase_YcaC-like"/>
</dbReference>
<dbReference type="InterPro" id="IPR000868">
    <property type="entry name" value="Isochorismatase-like_dom"/>
</dbReference>
<dbReference type="AlphaFoldDB" id="A8PN27"/>
<dbReference type="OrthoDB" id="5786063at2"/>
<evidence type="ECO:0000313" key="3">
    <source>
        <dbReference type="Proteomes" id="UP000054075"/>
    </source>
</evidence>
<feature type="domain" description="Isochorismatase-like" evidence="1">
    <location>
        <begin position="23"/>
        <end position="173"/>
    </location>
</feature>
<name>A8PN27_9COXI</name>
<proteinExistence type="predicted"/>
<dbReference type="Gene3D" id="3.40.50.850">
    <property type="entry name" value="Isochorismatase-like"/>
    <property type="match status" value="1"/>
</dbReference>
<dbReference type="eggNOG" id="COG1335">
    <property type="taxonomic scope" value="Bacteria"/>
</dbReference>
<dbReference type="PANTHER" id="PTHR43559">
    <property type="entry name" value="HYDROLASE YCAC-RELATED"/>
    <property type="match status" value="1"/>
</dbReference>
<dbReference type="CDD" id="cd01012">
    <property type="entry name" value="YcaC_related"/>
    <property type="match status" value="1"/>
</dbReference>
<accession>A8PN27</accession>
<evidence type="ECO:0000259" key="1">
    <source>
        <dbReference type="Pfam" id="PF00857"/>
    </source>
</evidence>
<dbReference type="SUPFAM" id="SSF52499">
    <property type="entry name" value="Isochorismatase-like hydrolases"/>
    <property type="match status" value="1"/>
</dbReference>
<dbReference type="InterPro" id="IPR048239">
    <property type="entry name" value="YcaC"/>
</dbReference>
<dbReference type="PANTHER" id="PTHR43559:SF3">
    <property type="entry name" value="HYDROLASE YCAC-RELATED"/>
    <property type="match status" value="1"/>
</dbReference>
<sequence>MHESMLFAQKQAGDNRLSKDNAALLFIDHQTGLFQLVRDYHYDEFKNNVLALAAIGTLFHLPTILTTSFESGPNGPLIPELKHTFPKAPFIPRPGQINAWDNEDFVKAVKATGRKKLIIAGIVTDVCVVFPAISALSEGYDVYVVVDASGTFNLATRHAALSRMAQCGAVLTNWFSIGSELQRDWRDKGEGLTQLLKDHLVPYANLICSHEVSHDAEQET</sequence>
<dbReference type="Pfam" id="PF00857">
    <property type="entry name" value="Isochorismatase"/>
    <property type="match status" value="1"/>
</dbReference>
<dbReference type="STRING" id="59196.RICGR_0888"/>
<comment type="caution">
    <text evidence="2">The sequence shown here is derived from an EMBL/GenBank/DDBJ whole genome shotgun (WGS) entry which is preliminary data.</text>
</comment>
<keyword evidence="3" id="KW-1185">Reference proteome</keyword>
<reference evidence="2" key="1">
    <citation type="submission" date="2006-04" db="EMBL/GenBank/DDBJ databases">
        <authorList>
            <person name="Seshadri R."/>
            <person name="Federici B.A."/>
        </authorList>
    </citation>
    <scope>NUCLEOTIDE SEQUENCE [LARGE SCALE GENOMIC DNA]</scope>
</reference>
<evidence type="ECO:0000313" key="2">
    <source>
        <dbReference type="EMBL" id="EDP46210.1"/>
    </source>
</evidence>
<dbReference type="InterPro" id="IPR036380">
    <property type="entry name" value="Isochorismatase-like_sf"/>
</dbReference>
<dbReference type="RefSeq" id="WP_006035193.1">
    <property type="nucleotide sequence ID" value="NZ_AAQJ02000001.1"/>
</dbReference>
<gene>
    <name evidence="2" type="ORF">RICGR_0888</name>
</gene>